<sequence length="283" mass="32879">MEVKNEIPKDYEAYCHQKLISEFGNYRAVNNNPMHLYHRYKYRIIDAHPREVIEPPNFVIPSEHLSAYRKIVSDIKAGNPLNKYQSRNLKRLDYDDDMLSHWRIQHFHLGETLESDGFVSRTSDLLFIHFSNSEAHIVGFFSHGDWCDLDIIETIHTNWPNILMKFKCDSNGEPLTEEQYRILRSKGYNVAVRVQDGTEYYPPGLGVVSSGSPVQAIINVQQVLINFENDFNRIVSNIDQIVEADPQKRTTEVATIGLQMDAANQRFVYLIKETGHRFTINFE</sequence>
<dbReference type="RefSeq" id="WP_133974749.1">
    <property type="nucleotide sequence ID" value="NZ_LS999521.1"/>
</dbReference>
<gene>
    <name evidence="1" type="ORF">AC2117_02658</name>
</gene>
<organism evidence="1 2">
    <name type="scientific">Acinetobacter calcoaceticus</name>
    <dbReference type="NCBI Taxonomy" id="471"/>
    <lineage>
        <taxon>Bacteria</taxon>
        <taxon>Pseudomonadati</taxon>
        <taxon>Pseudomonadota</taxon>
        <taxon>Gammaproteobacteria</taxon>
        <taxon>Moraxellales</taxon>
        <taxon>Moraxellaceae</taxon>
        <taxon>Acinetobacter</taxon>
        <taxon>Acinetobacter calcoaceticus/baumannii complex</taxon>
    </lineage>
</organism>
<accession>A0A446ZM26</accession>
<dbReference type="AlphaFoldDB" id="A0A446ZM26"/>
<evidence type="ECO:0000313" key="1">
    <source>
        <dbReference type="EMBL" id="VAX45460.1"/>
    </source>
</evidence>
<dbReference type="Proteomes" id="UP000294355">
    <property type="component" value="Chromosome"/>
</dbReference>
<name>A0A446ZM26_ACICA</name>
<proteinExistence type="predicted"/>
<evidence type="ECO:0000313" key="2">
    <source>
        <dbReference type="Proteomes" id="UP000294355"/>
    </source>
</evidence>
<reference evidence="1 2" key="1">
    <citation type="submission" date="2018-08" db="EMBL/GenBank/DDBJ databases">
        <authorList>
            <person name="Gonzaga-Molto A."/>
        </authorList>
    </citation>
    <scope>NUCLEOTIDE SEQUENCE [LARGE SCALE GENOMIC DNA]</scope>
    <source>
        <strain evidence="1">Acinetobacter calcoaceticus str. 2117</strain>
    </source>
</reference>
<protein>
    <submittedName>
        <fullName evidence="1">Uncharacterized protein</fullName>
    </submittedName>
</protein>
<dbReference type="OrthoDB" id="9135240at2"/>
<dbReference type="EMBL" id="LS999521">
    <property type="protein sequence ID" value="VAX45460.1"/>
    <property type="molecule type" value="Genomic_DNA"/>
</dbReference>